<evidence type="ECO:0000313" key="13">
    <source>
        <dbReference type="Proteomes" id="UP000317650"/>
    </source>
</evidence>
<dbReference type="Gene3D" id="3.40.50.200">
    <property type="entry name" value="Peptidase S8/S53 domain"/>
    <property type="match status" value="3"/>
</dbReference>
<keyword evidence="2 7" id="KW-0645">Protease</keyword>
<evidence type="ECO:0000256" key="6">
    <source>
        <dbReference type="PIRSR" id="PIRSR615500-1"/>
    </source>
</evidence>
<feature type="domain" description="Peptidase S8/S53" evidence="9">
    <location>
        <begin position="842"/>
        <end position="1245"/>
    </location>
</feature>
<dbReference type="EMBL" id="PYDT01000006">
    <property type="protein sequence ID" value="THU58133.1"/>
    <property type="molecule type" value="Genomic_DNA"/>
</dbReference>
<dbReference type="InterPro" id="IPR010259">
    <property type="entry name" value="S8pro/Inhibitor_I9"/>
</dbReference>
<protein>
    <recommendedName>
        <fullName evidence="14">Subtilisin-like protease</fullName>
    </recommendedName>
</protein>
<feature type="domain" description="Peptidase S8/S53" evidence="9">
    <location>
        <begin position="140"/>
        <end position="560"/>
    </location>
</feature>
<dbReference type="STRING" id="52838.A0A4S8J912"/>
<dbReference type="Gene3D" id="2.60.40.2310">
    <property type="match status" value="2"/>
</dbReference>
<dbReference type="InterPro" id="IPR000209">
    <property type="entry name" value="Peptidase_S8/S53_dom"/>
</dbReference>
<comment type="similarity">
    <text evidence="1 7">Belongs to the peptidase S8 family.</text>
</comment>
<reference evidence="12 13" key="1">
    <citation type="journal article" date="2019" name="Nat. Plants">
        <title>Genome sequencing of Musa balbisiana reveals subgenome evolution and function divergence in polyploid bananas.</title>
        <authorList>
            <person name="Yao X."/>
        </authorList>
    </citation>
    <scope>NUCLEOTIDE SEQUENCE [LARGE SCALE GENOMIC DNA]</scope>
    <source>
        <strain evidence="13">cv. DH-PKW</strain>
        <tissue evidence="12">Leaves</tissue>
    </source>
</reference>
<feature type="domain" description="Subtilisin-like protease fibronectin type-III" evidence="11">
    <location>
        <begin position="630"/>
        <end position="725"/>
    </location>
</feature>
<dbReference type="FunFam" id="3.30.70.80:FF:000002">
    <property type="entry name" value="Subtilisin-like protease SBT5.3"/>
    <property type="match status" value="2"/>
</dbReference>
<dbReference type="Pfam" id="PF17766">
    <property type="entry name" value="fn3_6"/>
    <property type="match status" value="2"/>
</dbReference>
<keyword evidence="4 7" id="KW-0378">Hydrolase</keyword>
<evidence type="ECO:0000256" key="1">
    <source>
        <dbReference type="ARBA" id="ARBA00011073"/>
    </source>
</evidence>
<dbReference type="SUPFAM" id="SSF52743">
    <property type="entry name" value="Subtilisin-like"/>
    <property type="match status" value="2"/>
</dbReference>
<evidence type="ECO:0000259" key="10">
    <source>
        <dbReference type="Pfam" id="PF05922"/>
    </source>
</evidence>
<evidence type="ECO:0000256" key="3">
    <source>
        <dbReference type="ARBA" id="ARBA00022729"/>
    </source>
</evidence>
<feature type="active site" description="Charge relay system" evidence="6 7">
    <location>
        <position position="218"/>
    </location>
</feature>
<dbReference type="GO" id="GO:0004252">
    <property type="term" value="F:serine-type endopeptidase activity"/>
    <property type="evidence" value="ECO:0007669"/>
    <property type="project" value="UniProtKB-UniRule"/>
</dbReference>
<feature type="domain" description="Inhibitor I9" evidence="10">
    <location>
        <begin position="35"/>
        <end position="113"/>
    </location>
</feature>
<evidence type="ECO:0000256" key="8">
    <source>
        <dbReference type="SAM" id="SignalP"/>
    </source>
</evidence>
<keyword evidence="5 7" id="KW-0720">Serine protease</keyword>
<dbReference type="Gene3D" id="3.50.30.30">
    <property type="match status" value="1"/>
</dbReference>
<organism evidence="12 13">
    <name type="scientific">Musa balbisiana</name>
    <name type="common">Banana</name>
    <dbReference type="NCBI Taxonomy" id="52838"/>
    <lineage>
        <taxon>Eukaryota</taxon>
        <taxon>Viridiplantae</taxon>
        <taxon>Streptophyta</taxon>
        <taxon>Embryophyta</taxon>
        <taxon>Tracheophyta</taxon>
        <taxon>Spermatophyta</taxon>
        <taxon>Magnoliopsida</taxon>
        <taxon>Liliopsida</taxon>
        <taxon>Zingiberales</taxon>
        <taxon>Musaceae</taxon>
        <taxon>Musa</taxon>
    </lineage>
</organism>
<dbReference type="Gene3D" id="3.30.70.80">
    <property type="entry name" value="Peptidase S8 propeptide/proteinase inhibitor I9"/>
    <property type="match status" value="1"/>
</dbReference>
<comment type="caution">
    <text evidence="12">The sequence shown here is derived from an EMBL/GenBank/DDBJ whole genome shotgun (WGS) entry which is preliminary data.</text>
</comment>
<feature type="active site" description="Charge relay system" evidence="6 7">
    <location>
        <position position="149"/>
    </location>
</feature>
<evidence type="ECO:0008006" key="14">
    <source>
        <dbReference type="Google" id="ProtNLM"/>
    </source>
</evidence>
<dbReference type="CDD" id="cd02120">
    <property type="entry name" value="PA_subtilisin_like"/>
    <property type="match status" value="1"/>
</dbReference>
<evidence type="ECO:0000256" key="4">
    <source>
        <dbReference type="ARBA" id="ARBA00022801"/>
    </source>
</evidence>
<evidence type="ECO:0000313" key="12">
    <source>
        <dbReference type="EMBL" id="THU58133.1"/>
    </source>
</evidence>
<dbReference type="PRINTS" id="PR00723">
    <property type="entry name" value="SUBTILISIN"/>
</dbReference>
<dbReference type="Pfam" id="PF00082">
    <property type="entry name" value="Peptidase_S8"/>
    <property type="match status" value="2"/>
</dbReference>
<dbReference type="InterPro" id="IPR015500">
    <property type="entry name" value="Peptidase_S8_subtilisin-rel"/>
</dbReference>
<sequence length="1423" mass="152590">MASQHFLSSICLFLLITLNSFPLEAFADKPSTKLYIVYLGERRHEDPDLVTASHHDLLSSLLGSMEEAVNSIVYSYRHGFSGFAAMLTESLADQIAELPEVISVKPSRSVPIHTTRSWEFLGLNYNQHQPTGLLRKSNFGDGVIIGVVDTGIWPESRSFDDHGHGPVPSRWKGICQTGELFSIHSCNRKIIGARWYAGGIDPSLLAGEYKSPRDSQGHGTHTASTAAGSFVRNVSFHGLGSGTARGGAPRARLAIYKACWVDVGCPDATVLKAIDDAIHDGVDILSLSLGGQLNPYYASIHAAAKGIPVVFAGGNDGPVPQTIANDLPWVITVAASSIDRSFPTALTFGDNQASGQSMFYGSKQDGSIELIDGGSCSAESINCTNVAGKIVLCDDGEPPARAVAADGYLHDVAKRLNEAKAAGVIVARPPLGLLSTCQVLCVNVDRGRRARILAYVTSSSSPVVRVSPASNIVGSQVMAPRVAAFSSRGPSVLFPELIKPDITAPGATILAAVRDSYEFLSGTSMACPHVSGVAALLKAVHPHWSPAAIKSALVTTAHTTTANGFPIEANGGVRKLADPFDFGGGQINPNRASDPGLIYDVDPKDYFKYFHCSDDALGSCDLVDHHLYHLNLPSISIPDLKTSVTVFRTVTNVGDTNSTYMAVVQSPPGVKVTVEPSLLQFNCTQKVHTFMVKFTSLQMVQGGFTFGSLTWVDGGKHSVRIPLAVRLYIVYLGERQHEDPDNVTASHHHMLSSLLRSEEEAANSIVYSYKHGFSGFAAMLTQSQAHRIAGIWPESRSFDDRGYGPVPSRWRGKCQVGEEFSIHNCNRKIVGARWYAEGIDRPWLMDGEYMSPRDSIGHGTHTASTAAGSFVGNASFHGLGAGTARGGAPRARLAIYKVCWRIAGCPDAAVLKAIDDAMDDGVDVLSLSISGLLSPYFASIHAVAKGITVVFSGGNDGPIPHSVHNDLPWVITVAASSVDRSFPTVITLGDNQTVVVRPHSSRAVLNMLLTKSLLQGQSLFYGSKDDGFKELAFSFSCAAVDLNSTDVAGKMVLCADITVPGGSVAAGQNLSFVVRNLRQLKAAGVIVAGYPLGVLAPCEDLICVLVDYDVGLQISNYAQREGSRFDSCIFVLPNTLRLFLKNRWCQQWQIRHGEGESSIHHRGKHSDVAEGGRFLVERAQFIVSRTGEAPGVGILAAANTSYQFMSGTSMSCPHVSGVAALLKALHPQWSPAAVKSALVTTAYTTNAYGFPIEAEGVPRKLADPFDFGGGHIDPNRAADPGLVYDVDPKDYFEYFHCTSISSKPCELVNHRLYHLNLPSISIPDLKNTPVTVWRSVTNVGDANSTYEAIVQSPPGVSMTVEPSLLRFNSSRTTHTFAVTFAPLHVVQGDFTFGSLTWCGGGKHTVRIPIAVRVIIQDFFSDVS</sequence>
<dbReference type="InterPro" id="IPR036852">
    <property type="entry name" value="Peptidase_S8/S53_dom_sf"/>
</dbReference>
<feature type="domain" description="Subtilisin-like protease fibronectin type-III" evidence="11">
    <location>
        <begin position="1315"/>
        <end position="1411"/>
    </location>
</feature>
<dbReference type="Proteomes" id="UP000317650">
    <property type="component" value="Chromosome 3"/>
</dbReference>
<accession>A0A4S8J912</accession>
<evidence type="ECO:0000259" key="11">
    <source>
        <dbReference type="Pfam" id="PF17766"/>
    </source>
</evidence>
<dbReference type="InterPro" id="IPR034197">
    <property type="entry name" value="Peptidases_S8_3"/>
</dbReference>
<gene>
    <name evidence="12" type="ORF">C4D60_Mb03t10960</name>
</gene>
<comment type="caution">
    <text evidence="7">Lacks conserved residue(s) required for the propagation of feature annotation.</text>
</comment>
<name>A0A4S8J912_MUSBA</name>
<keyword evidence="3 8" id="KW-0732">Signal</keyword>
<feature type="chain" id="PRO_5020719541" description="Subtilisin-like protease" evidence="8">
    <location>
        <begin position="28"/>
        <end position="1423"/>
    </location>
</feature>
<dbReference type="InterPro" id="IPR037045">
    <property type="entry name" value="S8pro/Inhibitor_I9_sf"/>
</dbReference>
<dbReference type="PANTHER" id="PTHR10795">
    <property type="entry name" value="PROPROTEIN CONVERTASE SUBTILISIN/KEXIN"/>
    <property type="match status" value="1"/>
</dbReference>
<proteinExistence type="inferred from homology"/>
<evidence type="ECO:0000256" key="7">
    <source>
        <dbReference type="PROSITE-ProRule" id="PRU01240"/>
    </source>
</evidence>
<feature type="active site" description="Charge relay system" evidence="6 7">
    <location>
        <position position="524"/>
    </location>
</feature>
<feature type="signal peptide" evidence="8">
    <location>
        <begin position="1"/>
        <end position="27"/>
    </location>
</feature>
<evidence type="ECO:0000259" key="9">
    <source>
        <dbReference type="Pfam" id="PF00082"/>
    </source>
</evidence>
<evidence type="ECO:0000256" key="2">
    <source>
        <dbReference type="ARBA" id="ARBA00022670"/>
    </source>
</evidence>
<dbReference type="InterPro" id="IPR041469">
    <property type="entry name" value="Subtilisin-like_FN3"/>
</dbReference>
<feature type="domain" description="Inhibitor I9" evidence="10">
    <location>
        <begin position="728"/>
        <end position="789"/>
    </location>
</feature>
<dbReference type="PROSITE" id="PS00138">
    <property type="entry name" value="SUBTILASE_SER"/>
    <property type="match status" value="2"/>
</dbReference>
<keyword evidence="13" id="KW-1185">Reference proteome</keyword>
<dbReference type="InterPro" id="IPR045051">
    <property type="entry name" value="SBT"/>
</dbReference>
<dbReference type="CDD" id="cd04852">
    <property type="entry name" value="Peptidases_S8_3"/>
    <property type="match status" value="2"/>
</dbReference>
<dbReference type="FunFam" id="3.40.50.200:FF:000006">
    <property type="entry name" value="Subtilisin-like protease SBT1.5"/>
    <property type="match status" value="2"/>
</dbReference>
<evidence type="ECO:0000256" key="5">
    <source>
        <dbReference type="ARBA" id="ARBA00022825"/>
    </source>
</evidence>
<dbReference type="InterPro" id="IPR023828">
    <property type="entry name" value="Peptidase_S8_Ser-AS"/>
</dbReference>
<dbReference type="Pfam" id="PF05922">
    <property type="entry name" value="Inhibitor_I9"/>
    <property type="match status" value="2"/>
</dbReference>
<dbReference type="PROSITE" id="PS51892">
    <property type="entry name" value="SUBTILASE"/>
    <property type="match status" value="2"/>
</dbReference>
<dbReference type="FunFam" id="2.60.40.2310:FF:000001">
    <property type="entry name" value="Subtilisin-like protease SBT1.5"/>
    <property type="match status" value="1"/>
</dbReference>
<dbReference type="GO" id="GO:0006508">
    <property type="term" value="P:proteolysis"/>
    <property type="evidence" value="ECO:0007669"/>
    <property type="project" value="UniProtKB-KW"/>
</dbReference>